<dbReference type="EMBL" id="AMCI01003314">
    <property type="protein sequence ID" value="EJX00594.1"/>
    <property type="molecule type" value="Genomic_DNA"/>
</dbReference>
<evidence type="ECO:0000256" key="1">
    <source>
        <dbReference type="SAM" id="MobiDB-lite"/>
    </source>
</evidence>
<gene>
    <name evidence="2" type="ORF">EVA_11300</name>
</gene>
<dbReference type="AlphaFoldDB" id="J9G193"/>
<accession>J9G193</accession>
<name>J9G193_9ZZZZ</name>
<evidence type="ECO:0000313" key="2">
    <source>
        <dbReference type="EMBL" id="EJX00594.1"/>
    </source>
</evidence>
<protein>
    <submittedName>
        <fullName evidence="2">Uncharacterized protein</fullName>
    </submittedName>
</protein>
<feature type="region of interest" description="Disordered" evidence="1">
    <location>
        <begin position="1"/>
        <end position="21"/>
    </location>
</feature>
<proteinExistence type="predicted"/>
<reference evidence="2" key="1">
    <citation type="journal article" date="2012" name="PLoS ONE">
        <title>Gene sets for utilization of primary and secondary nutrition supplies in the distal gut of endangered iberian lynx.</title>
        <authorList>
            <person name="Alcaide M."/>
            <person name="Messina E."/>
            <person name="Richter M."/>
            <person name="Bargiela R."/>
            <person name="Peplies J."/>
            <person name="Huws S.A."/>
            <person name="Newbold C.J."/>
            <person name="Golyshin P.N."/>
            <person name="Simon M.A."/>
            <person name="Lopez G."/>
            <person name="Yakimov M.M."/>
            <person name="Ferrer M."/>
        </authorList>
    </citation>
    <scope>NUCLEOTIDE SEQUENCE</scope>
</reference>
<comment type="caution">
    <text evidence="2">The sequence shown here is derived from an EMBL/GenBank/DDBJ whole genome shotgun (WGS) entry which is preliminary data.</text>
</comment>
<sequence length="38" mass="4529">MFLADLPAYETEEEQKDTFTQVEKKEDLQAYLMSLMNK</sequence>
<organism evidence="2">
    <name type="scientific">gut metagenome</name>
    <dbReference type="NCBI Taxonomy" id="749906"/>
    <lineage>
        <taxon>unclassified sequences</taxon>
        <taxon>metagenomes</taxon>
        <taxon>organismal metagenomes</taxon>
    </lineage>
</organism>